<dbReference type="Gene3D" id="3.10.580.10">
    <property type="entry name" value="CBS-domain"/>
    <property type="match status" value="1"/>
</dbReference>
<keyword evidence="7" id="KW-0812">Transmembrane</keyword>
<reference evidence="9" key="1">
    <citation type="submission" date="2021-05" db="EMBL/GenBank/DDBJ databases">
        <authorList>
            <person name="Alioto T."/>
            <person name="Alioto T."/>
            <person name="Gomez Garrido J."/>
        </authorList>
    </citation>
    <scope>NUCLEOTIDE SEQUENCE</scope>
</reference>
<keyword evidence="7" id="KW-1133">Transmembrane helix</keyword>
<keyword evidence="3" id="KW-0406">Ion transport</keyword>
<keyword evidence="2" id="KW-0677">Repeat</keyword>
<keyword evidence="5" id="KW-0868">Chloride</keyword>
<dbReference type="InterPro" id="IPR051280">
    <property type="entry name" value="Cl-channel/antiporter"/>
</dbReference>
<dbReference type="SUPFAM" id="SSF54631">
    <property type="entry name" value="CBS-domain pair"/>
    <property type="match status" value="1"/>
</dbReference>
<dbReference type="PANTHER" id="PTHR11689:SF136">
    <property type="entry name" value="H(+)_CL(-) EXCHANGE TRANSPORTER 7"/>
    <property type="match status" value="1"/>
</dbReference>
<dbReference type="GO" id="GO:0005765">
    <property type="term" value="C:lysosomal membrane"/>
    <property type="evidence" value="ECO:0007669"/>
    <property type="project" value="TreeGrafter"/>
</dbReference>
<keyword evidence="4 6" id="KW-0129">CBS domain</keyword>
<dbReference type="EMBL" id="HBUF01308368">
    <property type="protein sequence ID" value="CAG6692666.1"/>
    <property type="molecule type" value="Transcribed_RNA"/>
</dbReference>
<dbReference type="InterPro" id="IPR046342">
    <property type="entry name" value="CBS_dom_sf"/>
</dbReference>
<evidence type="ECO:0000256" key="1">
    <source>
        <dbReference type="ARBA" id="ARBA00022448"/>
    </source>
</evidence>
<evidence type="ECO:0000256" key="4">
    <source>
        <dbReference type="ARBA" id="ARBA00023122"/>
    </source>
</evidence>
<keyword evidence="1" id="KW-0813">Transport</keyword>
<sequence>MLLFSQTNYNSLARIIFNVDCTIEYVQKLRQDMIMNVAENDKMKRLDLTPFLNHNVFYITQSVSLYFIYNLFRQMGMRTLYIIDQDEKLVGLVTRKDVARYKQHLHMGRSSLKKIRVPSSSESKSVSPSE</sequence>
<name>A0A8D8TQ34_9HEMI</name>
<evidence type="ECO:0000256" key="5">
    <source>
        <dbReference type="ARBA" id="ARBA00023214"/>
    </source>
</evidence>
<keyword evidence="7" id="KW-0472">Membrane</keyword>
<evidence type="ECO:0000313" key="9">
    <source>
        <dbReference type="EMBL" id="CAG6692665.1"/>
    </source>
</evidence>
<evidence type="ECO:0000256" key="3">
    <source>
        <dbReference type="ARBA" id="ARBA00023065"/>
    </source>
</evidence>
<accession>A0A8D8TQ34</accession>
<feature type="domain" description="CBS" evidence="8">
    <location>
        <begin position="52"/>
        <end position="111"/>
    </location>
</feature>
<dbReference type="EMBL" id="HBUF01308367">
    <property type="protein sequence ID" value="CAG6692665.1"/>
    <property type="molecule type" value="Transcribed_RNA"/>
</dbReference>
<protein>
    <submittedName>
        <fullName evidence="9">H(+)/Cl(-) exchange transporter 7</fullName>
    </submittedName>
</protein>
<evidence type="ECO:0000256" key="2">
    <source>
        <dbReference type="ARBA" id="ARBA00022737"/>
    </source>
</evidence>
<evidence type="ECO:0000256" key="6">
    <source>
        <dbReference type="PROSITE-ProRule" id="PRU00703"/>
    </source>
</evidence>
<organism evidence="9">
    <name type="scientific">Cacopsylla melanoneura</name>
    <dbReference type="NCBI Taxonomy" id="428564"/>
    <lineage>
        <taxon>Eukaryota</taxon>
        <taxon>Metazoa</taxon>
        <taxon>Ecdysozoa</taxon>
        <taxon>Arthropoda</taxon>
        <taxon>Hexapoda</taxon>
        <taxon>Insecta</taxon>
        <taxon>Pterygota</taxon>
        <taxon>Neoptera</taxon>
        <taxon>Paraneoptera</taxon>
        <taxon>Hemiptera</taxon>
        <taxon>Sternorrhyncha</taxon>
        <taxon>Psylloidea</taxon>
        <taxon>Psyllidae</taxon>
        <taxon>Psyllinae</taxon>
        <taxon>Cacopsylla</taxon>
    </lineage>
</organism>
<dbReference type="PROSITE" id="PS51371">
    <property type="entry name" value="CBS"/>
    <property type="match status" value="1"/>
</dbReference>
<proteinExistence type="predicted"/>
<dbReference type="InterPro" id="IPR000644">
    <property type="entry name" value="CBS_dom"/>
</dbReference>
<evidence type="ECO:0000259" key="8">
    <source>
        <dbReference type="PROSITE" id="PS51371"/>
    </source>
</evidence>
<dbReference type="AlphaFoldDB" id="A0A8D8TQ34"/>
<dbReference type="GO" id="GO:0015108">
    <property type="term" value="F:chloride transmembrane transporter activity"/>
    <property type="evidence" value="ECO:0007669"/>
    <property type="project" value="TreeGrafter"/>
</dbReference>
<dbReference type="Pfam" id="PF00571">
    <property type="entry name" value="CBS"/>
    <property type="match status" value="1"/>
</dbReference>
<dbReference type="SMART" id="SM00116">
    <property type="entry name" value="CBS"/>
    <property type="match status" value="1"/>
</dbReference>
<dbReference type="PANTHER" id="PTHR11689">
    <property type="entry name" value="CHLORIDE CHANNEL PROTEIN CLC FAMILY MEMBER"/>
    <property type="match status" value="1"/>
</dbReference>
<dbReference type="EMBL" id="HBUF01058855">
    <property type="protein sequence ID" value="CAG6625037.1"/>
    <property type="molecule type" value="Transcribed_RNA"/>
</dbReference>
<evidence type="ECO:0000256" key="7">
    <source>
        <dbReference type="SAM" id="Phobius"/>
    </source>
</evidence>
<feature type="transmembrane region" description="Helical" evidence="7">
    <location>
        <begin position="55"/>
        <end position="72"/>
    </location>
</feature>